<organism evidence="2 3">
    <name type="scientific">Gymnopus androsaceus JB14</name>
    <dbReference type="NCBI Taxonomy" id="1447944"/>
    <lineage>
        <taxon>Eukaryota</taxon>
        <taxon>Fungi</taxon>
        <taxon>Dikarya</taxon>
        <taxon>Basidiomycota</taxon>
        <taxon>Agaricomycotina</taxon>
        <taxon>Agaricomycetes</taxon>
        <taxon>Agaricomycetidae</taxon>
        <taxon>Agaricales</taxon>
        <taxon>Marasmiineae</taxon>
        <taxon>Omphalotaceae</taxon>
        <taxon>Gymnopus</taxon>
    </lineage>
</organism>
<sequence>MLVRSSPVNQPLPPFCIPIPSSLFLSLLSQGRISQVELRSSRFLLIASNDYIFHTSLPTTSPLSSKCLSPISNRLLFLRFAQEQLQRPYASPALNTFIHLHDSPRQSRMLPLHAPHVSVPSSRKFSTSSSATNESRSPSPSLSDASSSSLVNSSVRSLSRSPSESRHAQPFMRLVPSDMHNADAVVLIPPPGPGPRKPLLLVGPALKLVSHPQRHIARGARIYPYRKDSRPSLSRKSSWALTDCSEL</sequence>
<protein>
    <submittedName>
        <fullName evidence="2">Uncharacterized protein</fullName>
    </submittedName>
</protein>
<feature type="region of interest" description="Disordered" evidence="1">
    <location>
        <begin position="117"/>
        <end position="167"/>
    </location>
</feature>
<dbReference type="OrthoDB" id="3267542at2759"/>
<reference evidence="2" key="1">
    <citation type="journal article" date="2019" name="Environ. Microbiol.">
        <title>Fungal ecological strategies reflected in gene transcription - a case study of two litter decomposers.</title>
        <authorList>
            <person name="Barbi F."/>
            <person name="Kohler A."/>
            <person name="Barry K."/>
            <person name="Baskaran P."/>
            <person name="Daum C."/>
            <person name="Fauchery L."/>
            <person name="Ihrmark K."/>
            <person name="Kuo A."/>
            <person name="LaButti K."/>
            <person name="Lipzen A."/>
            <person name="Morin E."/>
            <person name="Grigoriev I.V."/>
            <person name="Henrissat B."/>
            <person name="Lindahl B."/>
            <person name="Martin F."/>
        </authorList>
    </citation>
    <scope>NUCLEOTIDE SEQUENCE</scope>
    <source>
        <strain evidence="2">JB14</strain>
    </source>
</reference>
<name>A0A6A4IFH5_9AGAR</name>
<dbReference type="AlphaFoldDB" id="A0A6A4IFH5"/>
<dbReference type="EMBL" id="ML769393">
    <property type="protein sequence ID" value="KAE9407857.1"/>
    <property type="molecule type" value="Genomic_DNA"/>
</dbReference>
<dbReference type="Proteomes" id="UP000799118">
    <property type="component" value="Unassembled WGS sequence"/>
</dbReference>
<evidence type="ECO:0000313" key="2">
    <source>
        <dbReference type="EMBL" id="KAE9407857.1"/>
    </source>
</evidence>
<keyword evidence="3" id="KW-1185">Reference proteome</keyword>
<proteinExistence type="predicted"/>
<gene>
    <name evidence="2" type="ORF">BT96DRAFT_1013770</name>
</gene>
<evidence type="ECO:0000256" key="1">
    <source>
        <dbReference type="SAM" id="MobiDB-lite"/>
    </source>
</evidence>
<feature type="compositionally biased region" description="Low complexity" evidence="1">
    <location>
        <begin position="118"/>
        <end position="162"/>
    </location>
</feature>
<evidence type="ECO:0000313" key="3">
    <source>
        <dbReference type="Proteomes" id="UP000799118"/>
    </source>
</evidence>
<accession>A0A6A4IFH5</accession>